<keyword evidence="1" id="KW-0472">Membrane</keyword>
<feature type="transmembrane region" description="Helical" evidence="1">
    <location>
        <begin position="147"/>
        <end position="170"/>
    </location>
</feature>
<feature type="transmembrane region" description="Helical" evidence="1">
    <location>
        <begin position="384"/>
        <end position="405"/>
    </location>
</feature>
<feature type="transmembrane region" description="Helical" evidence="1">
    <location>
        <begin position="320"/>
        <end position="336"/>
    </location>
</feature>
<comment type="caution">
    <text evidence="2">The sequence shown here is derived from an EMBL/GenBank/DDBJ whole genome shotgun (WGS) entry which is preliminary data.</text>
</comment>
<dbReference type="EMBL" id="VSJJ01000002">
    <property type="protein sequence ID" value="KAA0964736.1"/>
    <property type="molecule type" value="Genomic_DNA"/>
</dbReference>
<evidence type="ECO:0000256" key="1">
    <source>
        <dbReference type="SAM" id="Phobius"/>
    </source>
</evidence>
<accession>A0A5B0DES2</accession>
<gene>
    <name evidence="2" type="ORF">FXF62_03665</name>
</gene>
<feature type="transmembrane region" description="Helical" evidence="1">
    <location>
        <begin position="104"/>
        <end position="127"/>
    </location>
</feature>
<organism evidence="2 3">
    <name type="scientific">Streptococcus cristatus</name>
    <dbReference type="NCBI Taxonomy" id="45634"/>
    <lineage>
        <taxon>Bacteria</taxon>
        <taxon>Bacillati</taxon>
        <taxon>Bacillota</taxon>
        <taxon>Bacilli</taxon>
        <taxon>Lactobacillales</taxon>
        <taxon>Streptococcaceae</taxon>
        <taxon>Streptococcus</taxon>
    </lineage>
</organism>
<sequence>MNDRNRQENVEISVSLSAETWQNTNEKRRIEKVIEPVPAFQLFLWSILVSLTSVINPLLTNLATNLQSQNLYAGWALAQGEVAYANIYGTSGLLYYLLSWLGNLFLGPVVFLLFQVVALTLAGIYLFQTISQITLRSGLARQITILFYLFVLTLGFGGTYSIIFAFPFIFRSLYHLVKYLQGRVRDESFIRFGMVGALAFLIEPAFSMLFYSLTTLFLLLYNIAIADKRKARGFYQLLAGLLGFSLVFYPLGYYTVLNGSFGIAISQATYVLEAFRLNGNYILDHLLYYGLLFLGLGFATALMTAFAFKEEPTAARGMRFIGLLGLPISFVGVLGLPEKGAYQLLTTLPFALLLLALWLDTGGDRDGHERRHRKPAQTSSWNRYLGKQLFLPLLVMLYLVAYPFVNEYILSNGVSAERNLAAQHIRENSTSKDSIYAWDNTASLYKKAQRLSAVSLLSPSLYTGTEENRIFLRNALNEASPKFILVNKDVKLFSDVKKKISQDYEEVNLKLNHFKLYQIK</sequence>
<name>A0A5B0DES2_STRCR</name>
<proteinExistence type="predicted"/>
<feature type="transmembrane region" description="Helical" evidence="1">
    <location>
        <begin position="190"/>
        <end position="221"/>
    </location>
</feature>
<protein>
    <submittedName>
        <fullName evidence="2">Heme transporter CcmD</fullName>
    </submittedName>
</protein>
<feature type="transmembrane region" description="Helical" evidence="1">
    <location>
        <begin position="342"/>
        <end position="363"/>
    </location>
</feature>
<feature type="transmembrane region" description="Helical" evidence="1">
    <location>
        <begin position="233"/>
        <end position="251"/>
    </location>
</feature>
<keyword evidence="1" id="KW-0812">Transmembrane</keyword>
<reference evidence="2 3" key="1">
    <citation type="submission" date="2019-08" db="EMBL/GenBank/DDBJ databases">
        <title>Genome sequence and analysis of Streptococcus cristatus strain S22 isolated from throat swab of children scarlet fever in Hangzhou, China.</title>
        <authorList>
            <person name="Huang Y."/>
            <person name="Xie L."/>
        </authorList>
    </citation>
    <scope>NUCLEOTIDE SEQUENCE [LARGE SCALE GENOMIC DNA]</scope>
    <source>
        <strain evidence="2 3">S22</strain>
    </source>
</reference>
<keyword evidence="1" id="KW-1133">Transmembrane helix</keyword>
<feature type="transmembrane region" description="Helical" evidence="1">
    <location>
        <begin position="39"/>
        <end position="59"/>
    </location>
</feature>
<feature type="transmembrane region" description="Helical" evidence="1">
    <location>
        <begin position="286"/>
        <end position="308"/>
    </location>
</feature>
<dbReference type="RefSeq" id="WP_149517680.1">
    <property type="nucleotide sequence ID" value="NZ_VSJJ01000002.1"/>
</dbReference>
<evidence type="ECO:0000313" key="2">
    <source>
        <dbReference type="EMBL" id="KAA0964736.1"/>
    </source>
</evidence>
<dbReference type="Proteomes" id="UP000323039">
    <property type="component" value="Unassembled WGS sequence"/>
</dbReference>
<dbReference type="AlphaFoldDB" id="A0A5B0DES2"/>
<evidence type="ECO:0000313" key="3">
    <source>
        <dbReference type="Proteomes" id="UP000323039"/>
    </source>
</evidence>